<dbReference type="CDD" id="cd00037">
    <property type="entry name" value="CLECT"/>
    <property type="match status" value="1"/>
</dbReference>
<dbReference type="Pfam" id="PF00147">
    <property type="entry name" value="Fibrinogen_C"/>
    <property type="match status" value="1"/>
</dbReference>
<evidence type="ECO:0008006" key="15">
    <source>
        <dbReference type="Google" id="ProtNLM"/>
    </source>
</evidence>
<dbReference type="Gene3D" id="2.40.20.10">
    <property type="entry name" value="Plasminogen Kringle 4"/>
    <property type="match status" value="1"/>
</dbReference>
<dbReference type="Pfam" id="PF00059">
    <property type="entry name" value="Lectin_C"/>
    <property type="match status" value="1"/>
</dbReference>
<dbReference type="InterPro" id="IPR016186">
    <property type="entry name" value="C-type_lectin-like/link_sf"/>
</dbReference>
<feature type="domain" description="F5/8 type C" evidence="9">
    <location>
        <begin position="331"/>
        <end position="431"/>
    </location>
</feature>
<dbReference type="GO" id="GO:0005886">
    <property type="term" value="C:plasma membrane"/>
    <property type="evidence" value="ECO:0007669"/>
    <property type="project" value="TreeGrafter"/>
</dbReference>
<dbReference type="Pfam" id="PF02010">
    <property type="entry name" value="REJ"/>
    <property type="match status" value="1"/>
</dbReference>
<dbReference type="OrthoDB" id="2121828at2759"/>
<dbReference type="Gene3D" id="3.10.100.10">
    <property type="entry name" value="Mannose-Binding Protein A, subunit A"/>
    <property type="match status" value="2"/>
</dbReference>
<dbReference type="SUPFAM" id="SSF57440">
    <property type="entry name" value="Kringle-like"/>
    <property type="match status" value="1"/>
</dbReference>
<keyword evidence="2 8" id="KW-0420">Kringle</keyword>
<dbReference type="InterPro" id="IPR000421">
    <property type="entry name" value="FA58C"/>
</dbReference>
<evidence type="ECO:0000256" key="2">
    <source>
        <dbReference type="ARBA" id="ARBA00022572"/>
    </source>
</evidence>
<dbReference type="SMART" id="SM00186">
    <property type="entry name" value="FBG"/>
    <property type="match status" value="1"/>
</dbReference>
<keyword evidence="5" id="KW-1133">Transmembrane helix</keyword>
<dbReference type="GO" id="GO:0006816">
    <property type="term" value="P:calcium ion transport"/>
    <property type="evidence" value="ECO:0007669"/>
    <property type="project" value="TreeGrafter"/>
</dbReference>
<dbReference type="InterPro" id="IPR002859">
    <property type="entry name" value="PKD/REJ-like"/>
</dbReference>
<dbReference type="PROSITE" id="PS50041">
    <property type="entry name" value="C_TYPE_LECTIN_2"/>
    <property type="match status" value="1"/>
</dbReference>
<dbReference type="SMART" id="SM00130">
    <property type="entry name" value="KR"/>
    <property type="match status" value="1"/>
</dbReference>
<evidence type="ECO:0000259" key="10">
    <source>
        <dbReference type="PROSITE" id="PS50041"/>
    </source>
</evidence>
<gene>
    <name evidence="13" type="ORF">BOX15_Mlig034171g3</name>
</gene>
<reference evidence="13 14" key="1">
    <citation type="submission" date="2017-06" db="EMBL/GenBank/DDBJ databases">
        <title>A platform for efficient transgenesis in Macrostomum lignano, a flatworm model organism for stem cell research.</title>
        <authorList>
            <person name="Berezikov E."/>
        </authorList>
    </citation>
    <scope>NUCLEOTIDE SEQUENCE [LARGE SCALE GENOMIC DNA]</scope>
    <source>
        <strain evidence="13">DV1</strain>
        <tissue evidence="13">Whole organism</tissue>
    </source>
</reference>
<dbReference type="GO" id="GO:0005261">
    <property type="term" value="F:monoatomic cation channel activity"/>
    <property type="evidence" value="ECO:0007669"/>
    <property type="project" value="TreeGrafter"/>
</dbReference>
<accession>A0A267FL05</accession>
<dbReference type="InterPro" id="IPR008979">
    <property type="entry name" value="Galactose-bd-like_sf"/>
</dbReference>
<evidence type="ECO:0000313" key="14">
    <source>
        <dbReference type="Proteomes" id="UP000215902"/>
    </source>
</evidence>
<dbReference type="Proteomes" id="UP000215902">
    <property type="component" value="Unassembled WGS sequence"/>
</dbReference>
<comment type="subcellular location">
    <subcellularLocation>
        <location evidence="1">Membrane</location>
    </subcellularLocation>
</comment>
<protein>
    <recommendedName>
        <fullName evidence="15">C-type lectin domain-containing protein</fullName>
    </recommendedName>
</protein>
<comment type="caution">
    <text evidence="13">The sequence shown here is derived from an EMBL/GenBank/DDBJ whole genome shotgun (WGS) entry which is preliminary data.</text>
</comment>
<keyword evidence="3" id="KW-0812">Transmembrane</keyword>
<evidence type="ECO:0000256" key="1">
    <source>
        <dbReference type="ARBA" id="ARBA00004370"/>
    </source>
</evidence>
<name>A0A267FL05_9PLAT</name>
<dbReference type="PANTHER" id="PTHR46730:SF1">
    <property type="entry name" value="PLAT DOMAIN-CONTAINING PROTEIN"/>
    <property type="match status" value="1"/>
</dbReference>
<dbReference type="Gene3D" id="3.90.215.10">
    <property type="entry name" value="Gamma Fibrinogen, chain A, domain 1"/>
    <property type="match status" value="1"/>
</dbReference>
<dbReference type="EMBL" id="NIVC01000946">
    <property type="protein sequence ID" value="PAA74456.1"/>
    <property type="molecule type" value="Genomic_DNA"/>
</dbReference>
<feature type="domain" description="F5/8 type C" evidence="9">
    <location>
        <begin position="1819"/>
        <end position="1933"/>
    </location>
</feature>
<dbReference type="PROSITE" id="PS51406">
    <property type="entry name" value="FIBRINOGEN_C_2"/>
    <property type="match status" value="1"/>
</dbReference>
<evidence type="ECO:0000256" key="5">
    <source>
        <dbReference type="ARBA" id="ARBA00022989"/>
    </source>
</evidence>
<dbReference type="SUPFAM" id="SSF56436">
    <property type="entry name" value="C-type lectin-like"/>
    <property type="match status" value="2"/>
</dbReference>
<dbReference type="PROSITE" id="PS50070">
    <property type="entry name" value="KRINGLE_2"/>
    <property type="match status" value="1"/>
</dbReference>
<feature type="domain" description="F5/8 type C" evidence="9">
    <location>
        <begin position="691"/>
        <end position="859"/>
    </location>
</feature>
<evidence type="ECO:0000256" key="4">
    <source>
        <dbReference type="ARBA" id="ARBA00022737"/>
    </source>
</evidence>
<dbReference type="InterPro" id="IPR014716">
    <property type="entry name" value="Fibrinogen_a/b/g_C_1"/>
</dbReference>
<keyword evidence="6" id="KW-0472">Membrane</keyword>
<keyword evidence="4" id="KW-0677">Repeat</keyword>
<feature type="disulfide bond" evidence="8">
    <location>
        <begin position="576"/>
        <end position="599"/>
    </location>
</feature>
<dbReference type="InterPro" id="IPR013806">
    <property type="entry name" value="Kringle-like"/>
</dbReference>
<organism evidence="13 14">
    <name type="scientific">Macrostomum lignano</name>
    <dbReference type="NCBI Taxonomy" id="282301"/>
    <lineage>
        <taxon>Eukaryota</taxon>
        <taxon>Metazoa</taxon>
        <taxon>Spiralia</taxon>
        <taxon>Lophotrochozoa</taxon>
        <taxon>Platyhelminthes</taxon>
        <taxon>Rhabditophora</taxon>
        <taxon>Macrostomorpha</taxon>
        <taxon>Macrostomida</taxon>
        <taxon>Macrostomidae</taxon>
        <taxon>Macrostomum</taxon>
    </lineage>
</organism>
<dbReference type="InterPro" id="IPR002181">
    <property type="entry name" value="Fibrinogen_a/b/g_C_dom"/>
</dbReference>
<comment type="caution">
    <text evidence="8">Lacks conserved residue(s) required for the propagation of feature annotation.</text>
</comment>
<evidence type="ECO:0000256" key="3">
    <source>
        <dbReference type="ARBA" id="ARBA00022692"/>
    </source>
</evidence>
<dbReference type="STRING" id="282301.A0A267FL05"/>
<keyword evidence="14" id="KW-1185">Reference proteome</keyword>
<dbReference type="SUPFAM" id="SSF49785">
    <property type="entry name" value="Galactose-binding domain-like"/>
    <property type="match status" value="3"/>
</dbReference>
<dbReference type="Gene3D" id="2.60.120.260">
    <property type="entry name" value="Galactose-binding domain-like"/>
    <property type="match status" value="3"/>
</dbReference>
<dbReference type="InterPro" id="IPR038178">
    <property type="entry name" value="Kringle_sf"/>
</dbReference>
<dbReference type="InterPro" id="IPR000001">
    <property type="entry name" value="Kringle"/>
</dbReference>
<keyword evidence="7 8" id="KW-1015">Disulfide bond</keyword>
<feature type="domain" description="C-type lectin" evidence="10">
    <location>
        <begin position="1010"/>
        <end position="1107"/>
    </location>
</feature>
<evidence type="ECO:0000256" key="8">
    <source>
        <dbReference type="PROSITE-ProRule" id="PRU00121"/>
    </source>
</evidence>
<dbReference type="PANTHER" id="PTHR46730">
    <property type="entry name" value="POLYCYSTIN-1"/>
    <property type="match status" value="1"/>
</dbReference>
<dbReference type="SMART" id="SM00034">
    <property type="entry name" value="CLECT"/>
    <property type="match status" value="2"/>
</dbReference>
<evidence type="ECO:0000259" key="12">
    <source>
        <dbReference type="PROSITE" id="PS51406"/>
    </source>
</evidence>
<dbReference type="InterPro" id="IPR036056">
    <property type="entry name" value="Fibrinogen-like_C"/>
</dbReference>
<evidence type="ECO:0000256" key="6">
    <source>
        <dbReference type="ARBA" id="ARBA00023136"/>
    </source>
</evidence>
<feature type="domain" description="Fibrinogen C-terminal" evidence="12">
    <location>
        <begin position="2606"/>
        <end position="2785"/>
    </location>
</feature>
<dbReference type="SUPFAM" id="SSF56496">
    <property type="entry name" value="Fibrinogen C-terminal domain-like"/>
    <property type="match status" value="1"/>
</dbReference>
<dbReference type="InterPro" id="IPR016187">
    <property type="entry name" value="CTDL_fold"/>
</dbReference>
<proteinExistence type="predicted"/>
<evidence type="ECO:0000256" key="7">
    <source>
        <dbReference type="ARBA" id="ARBA00023157"/>
    </source>
</evidence>
<feature type="domain" description="Kringle" evidence="11">
    <location>
        <begin position="529"/>
        <end position="604"/>
    </location>
</feature>
<dbReference type="InterPro" id="IPR001304">
    <property type="entry name" value="C-type_lectin-like"/>
</dbReference>
<evidence type="ECO:0000313" key="13">
    <source>
        <dbReference type="EMBL" id="PAA74456.1"/>
    </source>
</evidence>
<feature type="non-terminal residue" evidence="13">
    <location>
        <position position="1"/>
    </location>
</feature>
<evidence type="ECO:0000259" key="11">
    <source>
        <dbReference type="PROSITE" id="PS50070"/>
    </source>
</evidence>
<sequence>YKTITFNGKSVDSATIDSNGFLTISTQPLSTSVTAYRLYYLLIDLKIEHTIVGLDITLANLQYGLKAKYATEWNASAGEEAFNDWALCDSLEVPLASLRQVSLSCPPGGVTGRYLAVLKPAELGFMRLESLMVYAEEVNDLDDMVPKRVEWMPDDVIRAAMANNSVEFLCRFRQRKLKVWFTDQFGYLEAMTNKRYVIILEGVSSDTVQFVGARIEHRDYSVPESFYTLANISASLVANATGVATDDFQPVQVTWQLSASGIQLAVRVANQLVGVCQDSNFSLAAIRKLGYSSDAPPDGATSLQVAFPQVQSYKTMGCHREPYYSATERVYVQVSFSRPATLMWITVQGGNARNVISGATYMTYVYSYVLYFSETGNYWRPFQERLEIMANRHQRAVASLRFQPNQLAEHLRLYRVTGQSVGELRLQLYGCPADASEARLRSYLQSRFKRVHVDSGSTAGRGNDGSLSGFFGNGGVYQSDIEQYSTDYLYWMVDLGQFTYITFIRVVDAIENLDAYGGDVCSTSTSVYSYYGMQNVTANGIPCQNWSSNSPQTVSARCQVDTYFPGTNRSASVNYCRDCNGNGYKGCYTTDPAVPYASCNIFACSRDNMKFDYEELDYAEIILANASSPTDSSVEVLAKRGQGYIKEHFWSVETFRIARFAGVRKSTFYRRRLSFAEFEVYGYPRVSDPQLLSNPVGLEDGAVQVNQLDLSDSLGPSTMVPTEHAATCMLRLNAKQLPGLPPAMYFYKVGITLDINLPVRHRISGLVTQGGGLFDSTNKWMAYVTEFQLLYGDDPRVLRPYNSFSTGSSVESIHNFAGQQNDEIALRFDLPVPILAKLVRFVPTKFVNSLALRLEILGYPEDCPVVPSDHVTSQSASGQTVSLQLKRYFWLTGFQLPASGGDTAAAVLLQYRNLRNSSLTNLTVNGVPYVFKLIYGLNQSFPRSVLTNELHLIFLNSSTPASTGVSIRGCLQYEDCPFGFFRHKFSCFWAPMPLNSTKQYPHTVAPPLVAKSICESISWNGSGHLASPRSIAEQQLFYYLFYHAADGSQSQHKFVHIDGRWNGTSGRWEWWDGSPVTWSFWQHSYPGKQCLMMSLANGGAWNNIQCDTYLAAYPFLCEVAALSTGYSQVASPISIVGAPVNTSQIRSTSGPIGAANDGDFTQDWALRPGLSLEYAYGPSNYDWWRVQLPASPGRVAFVWHYLRSDANENFKDYECWLSDTAADNPFLSAMPNSFFCQASLGTYSPGGVIEYTCDWFGRFLTVRRRRISCCFGASEILVYRVQYAESPRPPQKLSVKRSNIYPSLNYLNSESAVSLIRLLRFCDQQLPAACASVAVASLKATRFSDANATDFETAMLNFDSNTDCLLQRMPYNPQNDWPLISGVDSLTSASLTSKSESFLYTARSASYRVQSFSPDGLNPDPRAAQVAVWPLDNGTAGANATEPHGLLYRGLVSPNASWVFGPTYKTGGGLYLSEVSNSSLLAPGGVALNLDSPVYTLCMYFYVNATYNFASPLLQSTNGSLQFRMTSLVGFELRVRRRSGQFATLTGSFVFDLLWRFVCITVDTAAGRLQILDRIRIEFSASVANSSADPMETIHGQQLLFGNGSSFHLFCVQLYKMAFTTPLAHWAYRECAPYTKYCLPVPSRCPGYVERLHHVAIFYSYDGYTLSAWSGEENYWSRFVSGTFNLVVLRNTAREYASDIRVINRGFYYESVNADTMLWRCCSPDSPDGFASGQHCAVNTNELPSFAGKFCTQSGGRDACFPWDRRIGLDAPDSFVEGSAYDAGNNCRQKCANTATSALYTCSILFCDSADPRPNIGYWRAGSTDPDEWLQAAFSSRIEAHSVTVGSAFCYSTSITKELIKRYYLLYSDDAEFWYRYAVNKFHLNYLYGPFSAPDYCGSSSEVLRPPIQAMYIRLYASSIYGTMAGKLELFGVAASIPPEPRLPEIQYEAFQLSARKVTNQFDTSRPISSALIRWGSPITYGGSTYQPAYRTSLNDDVMLQLPVPHRVMSVVTAGGGGHAVSQFELLYSETADSDALQLANSSHTGNSSFLGNTEDKQLIRNDLGGPADAALLAVRPKQALGANSLLRFGLLGYPLECPAVPFANISTNGSNLDRPLTLTIPEIRWPLYLNFTSLHHFTNLTYSQSGSCSAEIIALNFTDLSNASVANYTIELSSGNSSLWLNRSVTAHSAVIRFLTSPADPGCHSVQLHFYGCPAEECPVNFYYLNGRCIHHYSDFNAQLTRPLALEYCRNISWTRRAGLFVPVSFYDYAAVRLGYAHWQQSRPSSSVGAVQSFSVHLGVARNASGGSWLVEATGQPLSWQHWKAAEPAASDNCAVSTFSDESWTGLTDCGTRMVICEVPANIRSNRRCSDPYYNVYLNVRLASRNPLDEIPRAQQAWRNLPEAIKACQYAGRATCSSIETKDLDTCFSTMDTITVNYSTAADAGSFVIEQLCRDSWLNLMDEASTVSYQLSGQTSQGNVEFAKFSAVQPPGATGQFWNGQQLEITFTTRWMFFAVTLMGAGTKDAYSRQYSGMTVYYSDSAPGSTPVLGSINSAGSPSVLTVDSSILSSPIIVRLRRYIYASKLIISPDSFSTSGAMKIDLWATEFDGEKLSCENKTQLEVVSPQAGTQTIDCQGSWLLFYRHWDSEWRMNRSWSAYQNGFRFEGNGSSSNSSSFWLGHELLQLLFLVRDYRLRVDYWDRSGQFRYVECNRFRISPVYQNYRLTVGNCSSAFGSDEAALIASLNGLTFSAYDWGDQRVCAASSGSAWWFKPDIGCYSTTKLTGDSEQLEWSPELQGGRVSMRMLSTEKAEPAQNFSETCQSDYNCLHMNDSVCLAQDGTYELKCDCLVGWIFSRHACKPIVDVQALNISTAAPLANWTRLSQRNFTLTIYLLVANGSANISEATGSAVNFNFTVYLWNNQSAAAPAALMPDYWLAKFTWPITGNRQAARKLGETIGLSLGASVVMESGRRCKQAKYLCIATVKSPTAKFVDQNSLNDAGCIGIASDVICQPPADTELLQFQLNQTEPYIRTTPYRVPLIALVRTVSARWPIAQVLDGDENFRFELHFSEQNCAKSWACLNASSVFSNLTEGNPAQASLGMEVNSTLAVQLVAQFSLEYWRCARARFVCLSAFSGENASYQEVNLDNNVACQPVVLNCVPFVDTRASGVSLTLGNESWLARYPAHLNVRASLQHLSGLPIDQVFGPQTNYFISFFLQLNDTASSQVLPVATDCQSVDLKQPLAQSGNVSFACSIILNVTIEECRSLSSYCLTFNSSKNGSYTELDPSNNRWCDRISIPINCTGVPIENASCRLSNNTLLSSVPLTVGLSWDAGSAVHAELTYGNADSYRWDWLTYNHTDHFGRHSVDAVYRYSDDFGDMPITCRFRNELGEVRINRVVSIIADLNDFLSVALLYEPAVVPLNASIEFRLLKGSNYSYMSNITCWVTPELQTDGIFVTSFAFGRFDRKLLTFQFVVEEPFSNISVKCSNQFSSTIRPLYVRKQILVEGFNATISKRHLKSNETATVMLFLRNGSHVYYIIYPGDDRVFNQTDGQKLSSAALDFLEISYPEPGAYNLTVFAENYHSSQTSVVGEIIVQHELTNVTQTAPTVVSTAIVNFTVDLLFNQIPSPTNVTCKIIFGTSSPIVVHFGNQSEKSVALACRADLIGPPMLLHSNCFNLVSNQSVQSEVSCQEPISGLQVFGDLVHERGRPIIMNATVASGSHLIGTFFYGFGDLRDTIRASSLTDKKLVANFTYDTVGNYTATVVLRNELGERNSTLGPIVVLDRLSELMLDYNSTVVYPTAPLRVCLSHGSNNATNVFCVIRLSSFYLQQKYTDVLGPTNPLCFSTNLQREAIGNHSIEVNCSNLLSRIHEVRLITVELDAVIIQSFRTNGSVLTFNASTFIIKIARFGTYGCFAVNFGDSTPGMCFGVAHLCQPYATSKGMNFTEITYSTNLVVFEHLYSTHGAFSAQLYAFNHVSNDTAETLALVLDRYCFEPLLNFTHNDTRIVPFDVENALEIRRSVDLLVKLELELNCTKTDVISGIWWIDTYPELRPLGLALPDSVEMRLQKRSLPYGLYRVSLNLSMVAVQPAVSVQRQFFLRIVPTPVQVEQIGAPAQVEYDQLVTLTASQYTHDYDVEPGNLTGFHFVWMCLQLSENSSAPFNLTNFVSPPASQGVNNYRGCYGNGYGIVLQGDSETAGNLTLSTYHTMPNATYLFRLFVYKGSRWDLKEMVLYVRTQKAPVFDISCVSNCNRKISSEVDLVYQVDCRQYCGQKFQPLQYLWQMYQANVSVLRMDDLSVVSGSEGFRSASFTRRANTLPKASYYILKVTCSNFRQEGPVTREQRLIVNSPPYGGKCDVAPRNGTAMSTKFQISCWDWKEFDIELGGIRYEFKIREPGSRRKIPLFFGKVSTSPRIFFPLGSPSANLPLLCLRYSLTRWVTHRNTSFLSRFYPRQFLWKFSLTTSLTF</sequence>
<evidence type="ECO:0000259" key="9">
    <source>
        <dbReference type="PROSITE" id="PS50022"/>
    </source>
</evidence>
<dbReference type="PROSITE" id="PS50022">
    <property type="entry name" value="FA58C_3"/>
    <property type="match status" value="3"/>
</dbReference>